<proteinExistence type="predicted"/>
<accession>A0A087UV85</accession>
<dbReference type="OrthoDB" id="8008155at2759"/>
<evidence type="ECO:0000313" key="2">
    <source>
        <dbReference type="Proteomes" id="UP000054359"/>
    </source>
</evidence>
<dbReference type="Proteomes" id="UP000054359">
    <property type="component" value="Unassembled WGS sequence"/>
</dbReference>
<name>A0A087UV85_STEMI</name>
<reference evidence="1 2" key="1">
    <citation type="submission" date="2013-11" db="EMBL/GenBank/DDBJ databases">
        <title>Genome sequencing of Stegodyphus mimosarum.</title>
        <authorList>
            <person name="Bechsgaard J."/>
        </authorList>
    </citation>
    <scope>NUCLEOTIDE SEQUENCE [LARGE SCALE GENOMIC DNA]</scope>
</reference>
<evidence type="ECO:0000313" key="1">
    <source>
        <dbReference type="EMBL" id="KFM81274.1"/>
    </source>
</evidence>
<dbReference type="EMBL" id="KK121807">
    <property type="protein sequence ID" value="KFM81274.1"/>
    <property type="molecule type" value="Genomic_DNA"/>
</dbReference>
<dbReference type="AlphaFoldDB" id="A0A087UV85"/>
<organism evidence="1 2">
    <name type="scientific">Stegodyphus mimosarum</name>
    <name type="common">African social velvet spider</name>
    <dbReference type="NCBI Taxonomy" id="407821"/>
    <lineage>
        <taxon>Eukaryota</taxon>
        <taxon>Metazoa</taxon>
        <taxon>Ecdysozoa</taxon>
        <taxon>Arthropoda</taxon>
        <taxon>Chelicerata</taxon>
        <taxon>Arachnida</taxon>
        <taxon>Araneae</taxon>
        <taxon>Araneomorphae</taxon>
        <taxon>Entelegynae</taxon>
        <taxon>Eresoidea</taxon>
        <taxon>Eresidae</taxon>
        <taxon>Stegodyphus</taxon>
    </lineage>
</organism>
<keyword evidence="2" id="KW-1185">Reference proteome</keyword>
<sequence length="64" mass="7570">MHIFNEFIEQLDDVELTEGYYQHDGVTCHMSKQSMDLIRYFFGTTLFPKVCDLRSHQISSYGVF</sequence>
<protein>
    <submittedName>
        <fullName evidence="1">Uncharacterized protein</fullName>
    </submittedName>
</protein>
<gene>
    <name evidence="1" type="ORF">X975_12237</name>
</gene>
<feature type="non-terminal residue" evidence="1">
    <location>
        <position position="64"/>
    </location>
</feature>